<sequence>MRNVLTVMRKEFARFFGDKRLVLGTLLLPGLLIFVLYTIMGTAFSDTGSEVRSVAVVNPSAAFSAYADALADAAGGSVGVSFTEAEGDIEELKAEVGNSFDALAVFDEDFDERLEPGAPVLSRPNVAVYYDSADTASLAAYNLTVQLLQGWQESVSGIFNVNFTAGGDLSTAEEARASYYAMLLPFLILTLLYSACMGLAPESIAGEKERGTIATLLVTPVKRGELVVGKVLSLSALSALSAISSFIGTFLSLPRLAGGSIGEALSAYSFGQYAALLAVMLSAVLLIVSLISIVSAYARTVKEASAYAVPLMIIVMLVGLSSMIFGAADVPAAAFVIPVYNCVQVLAEIFSMNFSAAHLFIALGANLVWISLLVWVLARMFRSEKVIFNC</sequence>
<keyword evidence="3 5" id="KW-1133">Transmembrane helix</keyword>
<evidence type="ECO:0000256" key="3">
    <source>
        <dbReference type="ARBA" id="ARBA00022989"/>
    </source>
</evidence>
<comment type="caution">
    <text evidence="7">The sequence shown here is derived from an EMBL/GenBank/DDBJ whole genome shotgun (WGS) entry which is preliminary data.</text>
</comment>
<accession>A0A9D2D6M6</accession>
<name>A0A9D2D6M6_9FIRM</name>
<feature type="transmembrane region" description="Helical" evidence="5">
    <location>
        <begin position="273"/>
        <end position="297"/>
    </location>
</feature>
<reference evidence="7" key="1">
    <citation type="journal article" date="2021" name="PeerJ">
        <title>Extensive microbial diversity within the chicken gut microbiome revealed by metagenomics and culture.</title>
        <authorList>
            <person name="Gilroy R."/>
            <person name="Ravi A."/>
            <person name="Getino M."/>
            <person name="Pursley I."/>
            <person name="Horton D.L."/>
            <person name="Alikhan N.F."/>
            <person name="Baker D."/>
            <person name="Gharbi K."/>
            <person name="Hall N."/>
            <person name="Watson M."/>
            <person name="Adriaenssens E.M."/>
            <person name="Foster-Nyarko E."/>
            <person name="Jarju S."/>
            <person name="Secka A."/>
            <person name="Antonio M."/>
            <person name="Oren A."/>
            <person name="Chaudhuri R.R."/>
            <person name="La Ragione R."/>
            <person name="Hildebrand F."/>
            <person name="Pallen M.J."/>
        </authorList>
    </citation>
    <scope>NUCLEOTIDE SEQUENCE</scope>
    <source>
        <strain evidence="7">CHK192-19661</strain>
    </source>
</reference>
<keyword evidence="4 5" id="KW-0472">Membrane</keyword>
<dbReference type="PANTHER" id="PTHR43471">
    <property type="entry name" value="ABC TRANSPORTER PERMEASE"/>
    <property type="match status" value="1"/>
</dbReference>
<comment type="subcellular location">
    <subcellularLocation>
        <location evidence="1">Membrane</location>
        <topology evidence="1">Multi-pass membrane protein</topology>
    </subcellularLocation>
</comment>
<dbReference type="GO" id="GO:0016020">
    <property type="term" value="C:membrane"/>
    <property type="evidence" value="ECO:0007669"/>
    <property type="project" value="UniProtKB-SubCell"/>
</dbReference>
<protein>
    <submittedName>
        <fullName evidence="7">ABC transporter permease</fullName>
    </submittedName>
</protein>
<evidence type="ECO:0000313" key="7">
    <source>
        <dbReference type="EMBL" id="HIZ09601.1"/>
    </source>
</evidence>
<evidence type="ECO:0000313" key="8">
    <source>
        <dbReference type="Proteomes" id="UP000824025"/>
    </source>
</evidence>
<evidence type="ECO:0000256" key="5">
    <source>
        <dbReference type="SAM" id="Phobius"/>
    </source>
</evidence>
<evidence type="ECO:0000256" key="1">
    <source>
        <dbReference type="ARBA" id="ARBA00004141"/>
    </source>
</evidence>
<evidence type="ECO:0000256" key="2">
    <source>
        <dbReference type="ARBA" id="ARBA00022692"/>
    </source>
</evidence>
<evidence type="ECO:0000256" key="4">
    <source>
        <dbReference type="ARBA" id="ARBA00023136"/>
    </source>
</evidence>
<keyword evidence="2 5" id="KW-0812">Transmembrane</keyword>
<gene>
    <name evidence="7" type="ORF">H9726_03845</name>
</gene>
<organism evidence="7 8">
    <name type="scientific">Candidatus Borkfalkia avicola</name>
    <dbReference type="NCBI Taxonomy" id="2838503"/>
    <lineage>
        <taxon>Bacteria</taxon>
        <taxon>Bacillati</taxon>
        <taxon>Bacillota</taxon>
        <taxon>Clostridia</taxon>
        <taxon>Christensenellales</taxon>
        <taxon>Christensenellaceae</taxon>
        <taxon>Candidatus Borkfalkia</taxon>
    </lineage>
</organism>
<dbReference type="PANTHER" id="PTHR43471:SF3">
    <property type="entry name" value="ABC TRANSPORTER PERMEASE PROTEIN NATB"/>
    <property type="match status" value="1"/>
</dbReference>
<feature type="transmembrane region" description="Helical" evidence="5">
    <location>
        <begin position="21"/>
        <end position="40"/>
    </location>
</feature>
<proteinExistence type="predicted"/>
<dbReference type="InterPro" id="IPR013525">
    <property type="entry name" value="ABC2_TM"/>
</dbReference>
<feature type="domain" description="ABC-2 type transporter transmembrane" evidence="6">
    <location>
        <begin position="20"/>
        <end position="377"/>
    </location>
</feature>
<dbReference type="Proteomes" id="UP000824025">
    <property type="component" value="Unassembled WGS sequence"/>
</dbReference>
<feature type="transmembrane region" description="Helical" evidence="5">
    <location>
        <begin position="309"/>
        <end position="337"/>
    </location>
</feature>
<dbReference type="EMBL" id="DXCF01000019">
    <property type="protein sequence ID" value="HIZ09601.1"/>
    <property type="molecule type" value="Genomic_DNA"/>
</dbReference>
<evidence type="ECO:0000259" key="6">
    <source>
        <dbReference type="Pfam" id="PF12698"/>
    </source>
</evidence>
<reference evidence="7" key="2">
    <citation type="submission" date="2021-04" db="EMBL/GenBank/DDBJ databases">
        <authorList>
            <person name="Gilroy R."/>
        </authorList>
    </citation>
    <scope>NUCLEOTIDE SEQUENCE</scope>
    <source>
        <strain evidence="7">CHK192-19661</strain>
    </source>
</reference>
<dbReference type="GO" id="GO:0140359">
    <property type="term" value="F:ABC-type transporter activity"/>
    <property type="evidence" value="ECO:0007669"/>
    <property type="project" value="InterPro"/>
</dbReference>
<feature type="transmembrane region" description="Helical" evidence="5">
    <location>
        <begin position="179"/>
        <end position="200"/>
    </location>
</feature>
<dbReference type="AlphaFoldDB" id="A0A9D2D6M6"/>
<feature type="transmembrane region" description="Helical" evidence="5">
    <location>
        <begin position="357"/>
        <end position="378"/>
    </location>
</feature>
<feature type="transmembrane region" description="Helical" evidence="5">
    <location>
        <begin position="231"/>
        <end position="253"/>
    </location>
</feature>
<dbReference type="Pfam" id="PF12698">
    <property type="entry name" value="ABC2_membrane_3"/>
    <property type="match status" value="1"/>
</dbReference>